<evidence type="ECO:0000313" key="8">
    <source>
        <dbReference type="EMBL" id="VGO18883.1"/>
    </source>
</evidence>
<dbReference type="PANTHER" id="PTHR44936:SF10">
    <property type="entry name" value="SENSOR PROTEIN RSTB"/>
    <property type="match status" value="1"/>
</dbReference>
<keyword evidence="3" id="KW-0808">Transferase</keyword>
<dbReference type="GO" id="GO:0004673">
    <property type="term" value="F:protein histidine kinase activity"/>
    <property type="evidence" value="ECO:0007669"/>
    <property type="project" value="UniProtKB-EC"/>
</dbReference>
<evidence type="ECO:0000256" key="2">
    <source>
        <dbReference type="ARBA" id="ARBA00012438"/>
    </source>
</evidence>
<dbReference type="AlphaFoldDB" id="A0A6C2UG89"/>
<dbReference type="InterPro" id="IPR003594">
    <property type="entry name" value="HATPase_dom"/>
</dbReference>
<dbReference type="PROSITE" id="PS50109">
    <property type="entry name" value="HIS_KIN"/>
    <property type="match status" value="1"/>
</dbReference>
<accession>A0A6C2UG89</accession>
<sequence>MHATICDLITDLVQNSIEANAKEITLNVEETKTNLKVVIADNGKGMSAETLEKAKDPFWSDGLKHKHRKVGLGLPFLFQTSEMTGGNAQIESEESVGTTVAFNLDQTNVDLPMFGNFTTAMITLLTYGFDGNLKIERSVDSKSYTVSKQELQEALGDLNDLESLTLLKQFIETNEEEING</sequence>
<dbReference type="InterPro" id="IPR036890">
    <property type="entry name" value="HATPase_C_sf"/>
</dbReference>
<dbReference type="InterPro" id="IPR050980">
    <property type="entry name" value="2C_sensor_his_kinase"/>
</dbReference>
<evidence type="ECO:0000256" key="6">
    <source>
        <dbReference type="ARBA" id="ARBA00022840"/>
    </source>
</evidence>
<evidence type="ECO:0000256" key="1">
    <source>
        <dbReference type="ARBA" id="ARBA00000085"/>
    </source>
</evidence>
<proteinExistence type="predicted"/>
<evidence type="ECO:0000256" key="5">
    <source>
        <dbReference type="ARBA" id="ARBA00022777"/>
    </source>
</evidence>
<keyword evidence="4" id="KW-0547">Nucleotide-binding</keyword>
<dbReference type="PRINTS" id="PR00344">
    <property type="entry name" value="BCTRLSENSOR"/>
</dbReference>
<dbReference type="EMBL" id="CAAHFH010000001">
    <property type="protein sequence ID" value="VGO18883.1"/>
    <property type="molecule type" value="Genomic_DNA"/>
</dbReference>
<dbReference type="SUPFAM" id="SSF55874">
    <property type="entry name" value="ATPase domain of HSP90 chaperone/DNA topoisomerase II/histidine kinase"/>
    <property type="match status" value="1"/>
</dbReference>
<dbReference type="InterPro" id="IPR005467">
    <property type="entry name" value="His_kinase_dom"/>
</dbReference>
<dbReference type="EC" id="2.7.13.3" evidence="2"/>
<name>A0A6C2UG89_9BACT</name>
<dbReference type="CDD" id="cd00075">
    <property type="entry name" value="HATPase"/>
    <property type="match status" value="1"/>
</dbReference>
<evidence type="ECO:0000313" key="9">
    <source>
        <dbReference type="Proteomes" id="UP000346198"/>
    </source>
</evidence>
<dbReference type="GO" id="GO:0005524">
    <property type="term" value="F:ATP binding"/>
    <property type="evidence" value="ECO:0007669"/>
    <property type="project" value="UniProtKB-KW"/>
</dbReference>
<evidence type="ECO:0000256" key="3">
    <source>
        <dbReference type="ARBA" id="ARBA00022679"/>
    </source>
</evidence>
<gene>
    <name evidence="8" type="primary">divJ</name>
    <name evidence="8" type="ORF">SCARR_00936</name>
</gene>
<dbReference type="InterPro" id="IPR004358">
    <property type="entry name" value="Sig_transdc_His_kin-like_C"/>
</dbReference>
<comment type="catalytic activity">
    <reaction evidence="1">
        <text>ATP + protein L-histidine = ADP + protein N-phospho-L-histidine.</text>
        <dbReference type="EC" id="2.7.13.3"/>
    </reaction>
</comment>
<keyword evidence="5 8" id="KW-0418">Kinase</keyword>
<dbReference type="Gene3D" id="3.30.565.10">
    <property type="entry name" value="Histidine kinase-like ATPase, C-terminal domain"/>
    <property type="match status" value="1"/>
</dbReference>
<dbReference type="PANTHER" id="PTHR44936">
    <property type="entry name" value="SENSOR PROTEIN CREC"/>
    <property type="match status" value="1"/>
</dbReference>
<protein>
    <recommendedName>
        <fullName evidence="2">histidine kinase</fullName>
        <ecNumber evidence="2">2.7.13.3</ecNumber>
    </recommendedName>
</protein>
<organism evidence="8 9">
    <name type="scientific">Pontiella sulfatireligans</name>
    <dbReference type="NCBI Taxonomy" id="2750658"/>
    <lineage>
        <taxon>Bacteria</taxon>
        <taxon>Pseudomonadati</taxon>
        <taxon>Kiritimatiellota</taxon>
        <taxon>Kiritimatiellia</taxon>
        <taxon>Kiritimatiellales</taxon>
        <taxon>Pontiellaceae</taxon>
        <taxon>Pontiella</taxon>
    </lineage>
</organism>
<evidence type="ECO:0000256" key="4">
    <source>
        <dbReference type="ARBA" id="ARBA00022741"/>
    </source>
</evidence>
<keyword evidence="9" id="KW-1185">Reference proteome</keyword>
<evidence type="ECO:0000259" key="7">
    <source>
        <dbReference type="PROSITE" id="PS50109"/>
    </source>
</evidence>
<reference evidence="8 9" key="1">
    <citation type="submission" date="2019-04" db="EMBL/GenBank/DDBJ databases">
        <authorList>
            <person name="Van Vliet M D."/>
        </authorList>
    </citation>
    <scope>NUCLEOTIDE SEQUENCE [LARGE SCALE GENOMIC DNA]</scope>
    <source>
        <strain evidence="8 9">F21</strain>
    </source>
</reference>
<feature type="domain" description="Histidine kinase" evidence="7">
    <location>
        <begin position="1"/>
        <end position="108"/>
    </location>
</feature>
<dbReference type="Proteomes" id="UP000346198">
    <property type="component" value="Unassembled WGS sequence"/>
</dbReference>
<dbReference type="Pfam" id="PF02518">
    <property type="entry name" value="HATPase_c"/>
    <property type="match status" value="1"/>
</dbReference>
<dbReference type="SMART" id="SM00387">
    <property type="entry name" value="HATPase_c"/>
    <property type="match status" value="1"/>
</dbReference>
<keyword evidence="6" id="KW-0067">ATP-binding</keyword>